<comment type="caution">
    <text evidence="9">The sequence shown here is derived from an EMBL/GenBank/DDBJ whole genome shotgun (WGS) entry which is preliminary data.</text>
</comment>
<sequence length="706" mass="77800">MRDTINNPVVFLSSASRAGTLKKYRTFFWAGLSALGLLGLIRPVQGQTKTAAQQPNLGSRSAKIIQVGSLKFKDLNKNGKLDPYEDWRLSAEARSKDLLARMSTEQKVGFMLISTTRLQNDWAFEAPKNKEPITSGFNEDDLVATTNIFTRKPLPVPLMNAAGTTKAVTQYHLRHFILRASTSPRIMAEWANKLQALCEQQPLGIPAIVASNPRNHVTTTAAIGTSVGQTAFSTWPGELGLSAMRDLKLTREFADIARQEWAATGLRKGYMYMADLATEPRWQRVDGTFGENAEWAAQMISQVILGFQGPKLGPASVAMTTKHFPGGGAGKDGQDPHFEWGKTEVFPGNMLANNLIPFKAAIKAGTSAIMPYYSMPVGTKYEEVAYAYNRGVIHDLLRTELGFNGIINSDTGPIEMMPWGAESWSITQRYHRALQAGVNLFAGTADPTELLKTVQTNPTDMALIDDSIRRLLLEKFTLGLFENPYVDEDAAEKIVNNPQFVARANVALRKSVVLLRNDAKSLPLKAKTKVYFESYQKRYGTPDAGPGEVYAAKDQSSDLEFVKTPEEADVILLWLKPSGKPLFNSDGSPLYLSLSRNAVDISYINALTAKKPTILVVNYTSPWVINEIYNNDTKSRFQGVLATFGTTPEALLDVVSGKFNPTGKMPFTTPVSEEAAKNQKEDVPGYQEGAGYPLFKYDEGLNYSVK</sequence>
<dbReference type="EMBL" id="BMHT01000004">
    <property type="protein sequence ID" value="GGF13201.1"/>
    <property type="molecule type" value="Genomic_DNA"/>
</dbReference>
<dbReference type="InterPro" id="IPR002772">
    <property type="entry name" value="Glyco_hydro_3_C"/>
</dbReference>
<evidence type="ECO:0000259" key="8">
    <source>
        <dbReference type="Pfam" id="PF01915"/>
    </source>
</evidence>
<dbReference type="SUPFAM" id="SSF52279">
    <property type="entry name" value="Beta-D-glucan exohydrolase, C-terminal domain"/>
    <property type="match status" value="1"/>
</dbReference>
<dbReference type="SUPFAM" id="SSF51445">
    <property type="entry name" value="(Trans)glycosidases"/>
    <property type="match status" value="1"/>
</dbReference>
<evidence type="ECO:0000256" key="5">
    <source>
        <dbReference type="ARBA" id="ARBA00022801"/>
    </source>
</evidence>
<organism evidence="9 10">
    <name type="scientific">Hymenobacter cavernae</name>
    <dbReference type="NCBI Taxonomy" id="2044852"/>
    <lineage>
        <taxon>Bacteria</taxon>
        <taxon>Pseudomonadati</taxon>
        <taxon>Bacteroidota</taxon>
        <taxon>Cytophagia</taxon>
        <taxon>Cytophagales</taxon>
        <taxon>Hymenobacteraceae</taxon>
        <taxon>Hymenobacter</taxon>
    </lineage>
</organism>
<feature type="domain" description="Glycoside hydrolase family 3 N-terminal" evidence="7">
    <location>
        <begin position="164"/>
        <end position="472"/>
    </location>
</feature>
<dbReference type="InterPro" id="IPR051915">
    <property type="entry name" value="Cellulose_Degrad_GH3"/>
</dbReference>
<dbReference type="PANTHER" id="PTHR30620">
    <property type="entry name" value="PERIPLASMIC BETA-GLUCOSIDASE-RELATED"/>
    <property type="match status" value="1"/>
</dbReference>
<protein>
    <recommendedName>
        <fullName evidence="3">beta-glucosidase</fullName>
        <ecNumber evidence="3">3.2.1.21</ecNumber>
    </recommendedName>
</protein>
<keyword evidence="5" id="KW-0378">Hydrolase</keyword>
<reference evidence="10" key="1">
    <citation type="journal article" date="2019" name="Int. J. Syst. Evol. Microbiol.">
        <title>The Global Catalogue of Microorganisms (GCM) 10K type strain sequencing project: providing services to taxonomists for standard genome sequencing and annotation.</title>
        <authorList>
            <consortium name="The Broad Institute Genomics Platform"/>
            <consortium name="The Broad Institute Genome Sequencing Center for Infectious Disease"/>
            <person name="Wu L."/>
            <person name="Ma J."/>
        </authorList>
    </citation>
    <scope>NUCLEOTIDE SEQUENCE [LARGE SCALE GENOMIC DNA]</scope>
    <source>
        <strain evidence="10">CGMCC 1.15197</strain>
    </source>
</reference>
<dbReference type="Gene3D" id="3.40.50.1700">
    <property type="entry name" value="Glycoside hydrolase family 3 C-terminal domain"/>
    <property type="match status" value="1"/>
</dbReference>
<dbReference type="InterPro" id="IPR001764">
    <property type="entry name" value="Glyco_hydro_3_N"/>
</dbReference>
<keyword evidence="10" id="KW-1185">Reference proteome</keyword>
<dbReference type="PANTHER" id="PTHR30620:SF16">
    <property type="entry name" value="LYSOSOMAL BETA GLUCOSIDASE"/>
    <property type="match status" value="1"/>
</dbReference>
<keyword evidence="4" id="KW-0732">Signal</keyword>
<evidence type="ECO:0000256" key="1">
    <source>
        <dbReference type="ARBA" id="ARBA00000448"/>
    </source>
</evidence>
<dbReference type="Gene3D" id="3.20.20.300">
    <property type="entry name" value="Glycoside hydrolase, family 3, N-terminal domain"/>
    <property type="match status" value="1"/>
</dbReference>
<evidence type="ECO:0000259" key="7">
    <source>
        <dbReference type="Pfam" id="PF00933"/>
    </source>
</evidence>
<dbReference type="Proteomes" id="UP000632273">
    <property type="component" value="Unassembled WGS sequence"/>
</dbReference>
<dbReference type="EC" id="3.2.1.21" evidence="3"/>
<dbReference type="InterPro" id="IPR017853">
    <property type="entry name" value="GH"/>
</dbReference>
<evidence type="ECO:0000256" key="3">
    <source>
        <dbReference type="ARBA" id="ARBA00012744"/>
    </source>
</evidence>
<comment type="catalytic activity">
    <reaction evidence="1">
        <text>Hydrolysis of terminal, non-reducing beta-D-glucosyl residues with release of beta-D-glucose.</text>
        <dbReference type="EC" id="3.2.1.21"/>
    </reaction>
</comment>
<evidence type="ECO:0000313" key="9">
    <source>
        <dbReference type="EMBL" id="GGF13201.1"/>
    </source>
</evidence>
<evidence type="ECO:0000256" key="6">
    <source>
        <dbReference type="ARBA" id="ARBA00023295"/>
    </source>
</evidence>
<proteinExistence type="inferred from homology"/>
<evidence type="ECO:0000256" key="4">
    <source>
        <dbReference type="ARBA" id="ARBA00022729"/>
    </source>
</evidence>
<evidence type="ECO:0000256" key="2">
    <source>
        <dbReference type="ARBA" id="ARBA00005336"/>
    </source>
</evidence>
<dbReference type="Pfam" id="PF00933">
    <property type="entry name" value="Glyco_hydro_3"/>
    <property type="match status" value="1"/>
</dbReference>
<feature type="domain" description="Glycoside hydrolase family 3 C-terminal" evidence="8">
    <location>
        <begin position="512"/>
        <end position="703"/>
    </location>
</feature>
<dbReference type="RefSeq" id="WP_188814383.1">
    <property type="nucleotide sequence ID" value="NZ_BMHT01000004.1"/>
</dbReference>
<dbReference type="InterPro" id="IPR036962">
    <property type="entry name" value="Glyco_hydro_3_N_sf"/>
</dbReference>
<keyword evidence="6" id="KW-0326">Glycosidase</keyword>
<comment type="similarity">
    <text evidence="2">Belongs to the glycosyl hydrolase 3 family.</text>
</comment>
<name>A0ABQ1UAM8_9BACT</name>
<evidence type="ECO:0000313" key="10">
    <source>
        <dbReference type="Proteomes" id="UP000632273"/>
    </source>
</evidence>
<gene>
    <name evidence="9" type="ORF">GCM10011383_25490</name>
</gene>
<dbReference type="Pfam" id="PF01915">
    <property type="entry name" value="Glyco_hydro_3_C"/>
    <property type="match status" value="1"/>
</dbReference>
<accession>A0ABQ1UAM8</accession>
<dbReference type="InterPro" id="IPR036881">
    <property type="entry name" value="Glyco_hydro_3_C_sf"/>
</dbReference>